<protein>
    <submittedName>
        <fullName evidence="1">Uncharacterized protein</fullName>
    </submittedName>
</protein>
<dbReference type="EMBL" id="OV725081">
    <property type="protein sequence ID" value="CAH1401465.1"/>
    <property type="molecule type" value="Genomic_DNA"/>
</dbReference>
<evidence type="ECO:0000313" key="1">
    <source>
        <dbReference type="EMBL" id="CAH1401465.1"/>
    </source>
</evidence>
<accession>A0A9P0HGG2</accession>
<proteinExistence type="predicted"/>
<gene>
    <name evidence="1" type="ORF">NEZAVI_LOCUS10480</name>
</gene>
<keyword evidence="2" id="KW-1185">Reference proteome</keyword>
<organism evidence="1 2">
    <name type="scientific">Nezara viridula</name>
    <name type="common">Southern green stink bug</name>
    <name type="synonym">Cimex viridulus</name>
    <dbReference type="NCBI Taxonomy" id="85310"/>
    <lineage>
        <taxon>Eukaryota</taxon>
        <taxon>Metazoa</taxon>
        <taxon>Ecdysozoa</taxon>
        <taxon>Arthropoda</taxon>
        <taxon>Hexapoda</taxon>
        <taxon>Insecta</taxon>
        <taxon>Pterygota</taxon>
        <taxon>Neoptera</taxon>
        <taxon>Paraneoptera</taxon>
        <taxon>Hemiptera</taxon>
        <taxon>Heteroptera</taxon>
        <taxon>Panheteroptera</taxon>
        <taxon>Pentatomomorpha</taxon>
        <taxon>Pentatomoidea</taxon>
        <taxon>Pentatomidae</taxon>
        <taxon>Pentatominae</taxon>
        <taxon>Nezara</taxon>
    </lineage>
</organism>
<name>A0A9P0HGG2_NEZVI</name>
<sequence>MQRKLTTYRNHQAQLLYHHNNPPIECSRLLNLLESGRDKIETSALHPWSHLETMVCEPEAPIDTQPHGILITEETTDANPGQPKEGSYIIAGLDGKNDYRYVCS</sequence>
<dbReference type="AlphaFoldDB" id="A0A9P0HGG2"/>
<reference evidence="1" key="1">
    <citation type="submission" date="2022-01" db="EMBL/GenBank/DDBJ databases">
        <authorList>
            <person name="King R."/>
        </authorList>
    </citation>
    <scope>NUCLEOTIDE SEQUENCE</scope>
</reference>
<dbReference type="Proteomes" id="UP001152798">
    <property type="component" value="Chromosome 5"/>
</dbReference>
<evidence type="ECO:0000313" key="2">
    <source>
        <dbReference type="Proteomes" id="UP001152798"/>
    </source>
</evidence>